<keyword evidence="7" id="KW-0997">Cell inner membrane</keyword>
<comment type="function">
    <text evidence="7">Essential cell division protein. May link together the upstream cell division proteins, which are predominantly cytoplasmic, with the downstream cell division proteins, which are predominantly periplasmic.</text>
</comment>
<evidence type="ECO:0000256" key="3">
    <source>
        <dbReference type="ARBA" id="ARBA00022692"/>
    </source>
</evidence>
<dbReference type="GO" id="GO:0032153">
    <property type="term" value="C:cell division site"/>
    <property type="evidence" value="ECO:0007669"/>
    <property type="project" value="UniProtKB-UniRule"/>
</dbReference>
<dbReference type="GO" id="GO:0030428">
    <property type="term" value="C:cell septum"/>
    <property type="evidence" value="ECO:0007669"/>
    <property type="project" value="TreeGrafter"/>
</dbReference>
<dbReference type="OrthoDB" id="7061211at2"/>
<feature type="topological domain" description="Cytoplasmic" evidence="7">
    <location>
        <begin position="1"/>
        <end position="3"/>
    </location>
</feature>
<protein>
    <recommendedName>
        <fullName evidence="7">Cell division protein FtsB</fullName>
    </recommendedName>
</protein>
<evidence type="ECO:0000256" key="4">
    <source>
        <dbReference type="ARBA" id="ARBA00022989"/>
    </source>
</evidence>
<keyword evidence="2 7" id="KW-0132">Cell division</keyword>
<sequence>MRLISLLLFVLLIAIQYPLWLGKGGWLRVWDLNRQVNEQATHNTALKLRNAKLEGEVQDLQDGTGAIEERARYELGMVKDSEVFVQFVAPAPKVSATPPLPPPPNSVAGRGGH</sequence>
<dbReference type="NCBIfam" id="NF002058">
    <property type="entry name" value="PRK00888.1"/>
    <property type="match status" value="1"/>
</dbReference>
<evidence type="ECO:0000256" key="8">
    <source>
        <dbReference type="SAM" id="MobiDB-lite"/>
    </source>
</evidence>
<dbReference type="HAMAP" id="MF_00599">
    <property type="entry name" value="FtsB"/>
    <property type="match status" value="1"/>
</dbReference>
<comment type="similarity">
    <text evidence="7">Belongs to the FtsB family.</text>
</comment>
<evidence type="ECO:0000256" key="1">
    <source>
        <dbReference type="ARBA" id="ARBA00022475"/>
    </source>
</evidence>
<evidence type="ECO:0000256" key="2">
    <source>
        <dbReference type="ARBA" id="ARBA00022618"/>
    </source>
</evidence>
<keyword evidence="3 7" id="KW-0812">Transmembrane</keyword>
<feature type="topological domain" description="Periplasmic" evidence="7">
    <location>
        <begin position="22"/>
        <end position="113"/>
    </location>
</feature>
<evidence type="ECO:0000313" key="10">
    <source>
        <dbReference type="Proteomes" id="UP000291078"/>
    </source>
</evidence>
<keyword evidence="1 7" id="KW-1003">Cell membrane</keyword>
<evidence type="ECO:0000256" key="5">
    <source>
        <dbReference type="ARBA" id="ARBA00023136"/>
    </source>
</evidence>
<keyword evidence="10" id="KW-1185">Reference proteome</keyword>
<keyword evidence="5 7" id="KW-0472">Membrane</keyword>
<evidence type="ECO:0000256" key="6">
    <source>
        <dbReference type="ARBA" id="ARBA00023306"/>
    </source>
</evidence>
<comment type="caution">
    <text evidence="9">The sequence shown here is derived from an EMBL/GenBank/DDBJ whole genome shotgun (WGS) entry which is preliminary data.</text>
</comment>
<evidence type="ECO:0000256" key="7">
    <source>
        <dbReference type="HAMAP-Rule" id="MF_00599"/>
    </source>
</evidence>
<dbReference type="Proteomes" id="UP000291078">
    <property type="component" value="Unassembled WGS sequence"/>
</dbReference>
<reference evidence="9 10" key="1">
    <citation type="journal article" date="2015" name="Stand. Genomic Sci.">
        <title>Genomic Encyclopedia of Bacterial and Archaeal Type Strains, Phase III: the genomes of soil and plant-associated and newly described type strains.</title>
        <authorList>
            <person name="Whitman W.B."/>
            <person name="Woyke T."/>
            <person name="Klenk H.P."/>
            <person name="Zhou Y."/>
            <person name="Lilburn T.G."/>
            <person name="Beck B.J."/>
            <person name="De Vos P."/>
            <person name="Vandamme P."/>
            <person name="Eisen J.A."/>
            <person name="Garrity G."/>
            <person name="Hugenholtz P."/>
            <person name="Kyrpides N.C."/>
        </authorList>
    </citation>
    <scope>NUCLEOTIDE SEQUENCE [LARGE SCALE GENOMIC DNA]</scope>
    <source>
        <strain evidence="9 10">ASC-9842</strain>
    </source>
</reference>
<keyword evidence="6 7" id="KW-0131">Cell cycle</keyword>
<dbReference type="InterPro" id="IPR023081">
    <property type="entry name" value="Cell_div_FtsB"/>
</dbReference>
<proteinExistence type="inferred from homology"/>
<dbReference type="AlphaFoldDB" id="A0A4Q7S806"/>
<feature type="region of interest" description="Disordered" evidence="8">
    <location>
        <begin position="93"/>
        <end position="113"/>
    </location>
</feature>
<dbReference type="GO" id="GO:0043093">
    <property type="term" value="P:FtsZ-dependent cytokinesis"/>
    <property type="evidence" value="ECO:0007669"/>
    <property type="project" value="UniProtKB-UniRule"/>
</dbReference>
<gene>
    <name evidence="7" type="primary">ftsB</name>
    <name evidence="9" type="ORF">EV147_1595</name>
</gene>
<dbReference type="InterPro" id="IPR007060">
    <property type="entry name" value="FtsL/DivIC"/>
</dbReference>
<organism evidence="9 10">
    <name type="scientific">Cupriavidus agavae</name>
    <dbReference type="NCBI Taxonomy" id="1001822"/>
    <lineage>
        <taxon>Bacteria</taxon>
        <taxon>Pseudomonadati</taxon>
        <taxon>Pseudomonadota</taxon>
        <taxon>Betaproteobacteria</taxon>
        <taxon>Burkholderiales</taxon>
        <taxon>Burkholderiaceae</taxon>
        <taxon>Cupriavidus</taxon>
    </lineage>
</organism>
<dbReference type="PANTHER" id="PTHR37485:SF1">
    <property type="entry name" value="CELL DIVISION PROTEIN FTSB"/>
    <property type="match status" value="1"/>
</dbReference>
<comment type="subcellular location">
    <subcellularLocation>
        <location evidence="7">Cell inner membrane</location>
        <topology evidence="7">Single-pass type II membrane protein</topology>
    </subcellularLocation>
    <text evidence="7">Localizes to the division septum.</text>
</comment>
<comment type="subunit">
    <text evidence="7">Part of a complex composed of FtsB, FtsL and FtsQ.</text>
</comment>
<keyword evidence="4 7" id="KW-1133">Transmembrane helix</keyword>
<dbReference type="EMBL" id="SGXM01000001">
    <property type="protein sequence ID" value="RZT42556.1"/>
    <property type="molecule type" value="Genomic_DNA"/>
</dbReference>
<name>A0A4Q7S806_9BURK</name>
<dbReference type="GO" id="GO:0005886">
    <property type="term" value="C:plasma membrane"/>
    <property type="evidence" value="ECO:0007669"/>
    <property type="project" value="UniProtKB-SubCell"/>
</dbReference>
<evidence type="ECO:0000313" key="9">
    <source>
        <dbReference type="EMBL" id="RZT42556.1"/>
    </source>
</evidence>
<dbReference type="Pfam" id="PF04977">
    <property type="entry name" value="DivIC"/>
    <property type="match status" value="1"/>
</dbReference>
<dbReference type="PANTHER" id="PTHR37485">
    <property type="entry name" value="CELL DIVISION PROTEIN FTSB"/>
    <property type="match status" value="1"/>
</dbReference>
<dbReference type="RefSeq" id="WP_130390541.1">
    <property type="nucleotide sequence ID" value="NZ_SGXM01000001.1"/>
</dbReference>
<accession>A0A4Q7S806</accession>